<dbReference type="AlphaFoldDB" id="A0A940X4H1"/>
<dbReference type="InterPro" id="IPR018551">
    <property type="entry name" value="DUF2007"/>
</dbReference>
<evidence type="ECO:0000259" key="2">
    <source>
        <dbReference type="Pfam" id="PF09413"/>
    </source>
</evidence>
<organism evidence="3 4">
    <name type="scientific">Pseudoxanthomonas helianthi</name>
    <dbReference type="NCBI Taxonomy" id="1453541"/>
    <lineage>
        <taxon>Bacteria</taxon>
        <taxon>Pseudomonadati</taxon>
        <taxon>Pseudomonadota</taxon>
        <taxon>Gammaproteobacteria</taxon>
        <taxon>Lysobacterales</taxon>
        <taxon>Lysobacteraceae</taxon>
        <taxon>Pseudoxanthomonas</taxon>
    </lineage>
</organism>
<keyword evidence="4" id="KW-1185">Reference proteome</keyword>
<dbReference type="Proteomes" id="UP000673447">
    <property type="component" value="Unassembled WGS sequence"/>
</dbReference>
<dbReference type="RefSeq" id="WP_210535988.1">
    <property type="nucleotide sequence ID" value="NZ_JAGKTC010000001.1"/>
</dbReference>
<feature type="transmembrane region" description="Helical" evidence="1">
    <location>
        <begin position="89"/>
        <end position="108"/>
    </location>
</feature>
<comment type="caution">
    <text evidence="3">The sequence shown here is derived from an EMBL/GenBank/DDBJ whole genome shotgun (WGS) entry which is preliminary data.</text>
</comment>
<keyword evidence="1" id="KW-0472">Membrane</keyword>
<dbReference type="SUPFAM" id="SSF54913">
    <property type="entry name" value="GlnB-like"/>
    <property type="match status" value="1"/>
</dbReference>
<evidence type="ECO:0000313" key="3">
    <source>
        <dbReference type="EMBL" id="MBP3984208.1"/>
    </source>
</evidence>
<accession>A0A940X4H1</accession>
<dbReference type="EMBL" id="JAGKTC010000001">
    <property type="protein sequence ID" value="MBP3984208.1"/>
    <property type="molecule type" value="Genomic_DNA"/>
</dbReference>
<keyword evidence="1" id="KW-1133">Transmembrane helix</keyword>
<feature type="domain" description="DUF2007" evidence="2">
    <location>
        <begin position="1"/>
        <end position="67"/>
    </location>
</feature>
<name>A0A940X4H1_9GAMM</name>
<dbReference type="InterPro" id="IPR011322">
    <property type="entry name" value="N-reg_PII-like_a/b"/>
</dbReference>
<evidence type="ECO:0000313" key="4">
    <source>
        <dbReference type="Proteomes" id="UP000673447"/>
    </source>
</evidence>
<reference evidence="3" key="1">
    <citation type="journal article" date="2016" name="Int. J. Syst. Evol. Microbiol.">
        <title>Pseudoxanthomonas helianthi sp. nov., isolated from roots of Jerusalem artichoke (Helianthus tuberosus).</title>
        <authorList>
            <person name="Kittiwongwattana C."/>
            <person name="Thawai C."/>
        </authorList>
    </citation>
    <scope>NUCLEOTIDE SEQUENCE</scope>
    <source>
        <strain evidence="3">110414</strain>
    </source>
</reference>
<gene>
    <name evidence="3" type="ORF">J5837_07185</name>
</gene>
<protein>
    <submittedName>
        <fullName evidence="3">DUF2007 domain-containing protein</fullName>
    </submittedName>
</protein>
<sequence>MRLLCSSSSLTFVHSLRIALDGEGIDTFCSDADSNLSSIAGPMTGTAARIYVLDEEDWDRAVAVMKHLDPSIGRAEATTGQARGAWPQWVWIGLGLVVAIVVAGLLGGQH</sequence>
<proteinExistence type="predicted"/>
<reference evidence="3" key="2">
    <citation type="submission" date="2021-03" db="EMBL/GenBank/DDBJ databases">
        <authorList>
            <person name="Cao W."/>
        </authorList>
    </citation>
    <scope>NUCLEOTIDE SEQUENCE</scope>
    <source>
        <strain evidence="3">110414</strain>
    </source>
</reference>
<dbReference type="Pfam" id="PF09413">
    <property type="entry name" value="DUF2007"/>
    <property type="match status" value="1"/>
</dbReference>
<keyword evidence="1" id="KW-0812">Transmembrane</keyword>
<dbReference type="Gene3D" id="3.30.70.790">
    <property type="entry name" value="UreE, C-terminal domain"/>
    <property type="match status" value="1"/>
</dbReference>
<evidence type="ECO:0000256" key="1">
    <source>
        <dbReference type="SAM" id="Phobius"/>
    </source>
</evidence>